<organism evidence="1 2">
    <name type="scientific">Xylaria curta</name>
    <dbReference type="NCBI Taxonomy" id="42375"/>
    <lineage>
        <taxon>Eukaryota</taxon>
        <taxon>Fungi</taxon>
        <taxon>Dikarya</taxon>
        <taxon>Ascomycota</taxon>
        <taxon>Pezizomycotina</taxon>
        <taxon>Sordariomycetes</taxon>
        <taxon>Xylariomycetidae</taxon>
        <taxon>Xylariales</taxon>
        <taxon>Xylariaceae</taxon>
        <taxon>Xylaria</taxon>
    </lineage>
</organism>
<accession>A0ACC1P9C4</accession>
<protein>
    <submittedName>
        <fullName evidence="1">Uncharacterized protein</fullName>
    </submittedName>
</protein>
<gene>
    <name evidence="1" type="ORF">NUW58_g3781</name>
</gene>
<keyword evidence="2" id="KW-1185">Reference proteome</keyword>
<dbReference type="EMBL" id="JAPDGR010000602">
    <property type="protein sequence ID" value="KAJ2988816.1"/>
    <property type="molecule type" value="Genomic_DNA"/>
</dbReference>
<evidence type="ECO:0000313" key="2">
    <source>
        <dbReference type="Proteomes" id="UP001143856"/>
    </source>
</evidence>
<evidence type="ECO:0000313" key="1">
    <source>
        <dbReference type="EMBL" id="KAJ2988816.1"/>
    </source>
</evidence>
<sequence>MDNTQEDSTLSVTANVAGILTFVVAILAAAYVRITYLRNSDLEYFHVKTSLAWYKTESEWLAQLVKAAGDRPNAQHEPEYQIYSFVMDDLLRLEKRILELVDAVEEKAGSRDEHPKGKHWAVIPQNWRITTAVAVASVKREALTARVSFTQTSMIASRIRDLERGGEIRGDKISSSLQNLEAILERQKAEIYRLEDLLYRTMHKDHIIIRGAEPLASPPRCGWPYEFAAKGGFEAFVTEAEGDVSIAPMLA</sequence>
<proteinExistence type="predicted"/>
<dbReference type="Proteomes" id="UP001143856">
    <property type="component" value="Unassembled WGS sequence"/>
</dbReference>
<reference evidence="1" key="1">
    <citation type="submission" date="2022-10" db="EMBL/GenBank/DDBJ databases">
        <title>Genome Sequence of Xylaria curta.</title>
        <authorList>
            <person name="Buettner E."/>
        </authorList>
    </citation>
    <scope>NUCLEOTIDE SEQUENCE</scope>
    <source>
        <strain evidence="1">Babe10</strain>
    </source>
</reference>
<name>A0ACC1P9C4_9PEZI</name>
<comment type="caution">
    <text evidence="1">The sequence shown here is derived from an EMBL/GenBank/DDBJ whole genome shotgun (WGS) entry which is preliminary data.</text>
</comment>